<dbReference type="InterPro" id="IPR011527">
    <property type="entry name" value="ABC1_TM_dom"/>
</dbReference>
<feature type="domain" description="ABC transmembrane type-1" evidence="13">
    <location>
        <begin position="162"/>
        <end position="443"/>
    </location>
</feature>
<evidence type="ECO:0000256" key="11">
    <source>
        <dbReference type="SAM" id="Phobius"/>
    </source>
</evidence>
<dbReference type="InterPro" id="IPR003593">
    <property type="entry name" value="AAA+_ATPase"/>
</dbReference>
<dbReference type="PROSITE" id="PS00211">
    <property type="entry name" value="ABC_TRANSPORTER_1"/>
    <property type="match status" value="1"/>
</dbReference>
<keyword evidence="7" id="KW-0653">Protein transport</keyword>
<dbReference type="PANTHER" id="PTHR24221">
    <property type="entry name" value="ATP-BINDING CASSETTE SUB-FAMILY B"/>
    <property type="match status" value="1"/>
</dbReference>
<evidence type="ECO:0000259" key="14">
    <source>
        <dbReference type="PROSITE" id="PS50990"/>
    </source>
</evidence>
<keyword evidence="6" id="KW-0067">ATP-binding</keyword>
<dbReference type="InterPro" id="IPR017871">
    <property type="entry name" value="ABC_transporter-like_CS"/>
</dbReference>
<feature type="transmembrane region" description="Helical" evidence="11">
    <location>
        <begin position="159"/>
        <end position="185"/>
    </location>
</feature>
<dbReference type="PROSITE" id="PS50990">
    <property type="entry name" value="PEPTIDASE_C39"/>
    <property type="match status" value="1"/>
</dbReference>
<evidence type="ECO:0000256" key="4">
    <source>
        <dbReference type="ARBA" id="ARBA00022692"/>
    </source>
</evidence>
<reference evidence="15" key="2">
    <citation type="submission" date="2021-04" db="EMBL/GenBank/DDBJ databases">
        <authorList>
            <person name="Gilroy R."/>
        </authorList>
    </citation>
    <scope>NUCLEOTIDE SEQUENCE</scope>
    <source>
        <strain evidence="15">23274</strain>
    </source>
</reference>
<feature type="domain" description="ABC transporter" evidence="12">
    <location>
        <begin position="480"/>
        <end position="713"/>
    </location>
</feature>
<evidence type="ECO:0000313" key="16">
    <source>
        <dbReference type="Proteomes" id="UP000824202"/>
    </source>
</evidence>
<dbReference type="PANTHER" id="PTHR24221:SF654">
    <property type="entry name" value="ATP-BINDING CASSETTE SUB-FAMILY B MEMBER 6"/>
    <property type="match status" value="1"/>
</dbReference>
<comment type="subcellular location">
    <subcellularLocation>
        <location evidence="1">Cell membrane</location>
        <topology evidence="1">Multi-pass membrane protein</topology>
    </subcellularLocation>
</comment>
<dbReference type="PROSITE" id="PS50929">
    <property type="entry name" value="ABC_TM1F"/>
    <property type="match status" value="1"/>
</dbReference>
<dbReference type="Proteomes" id="UP000824202">
    <property type="component" value="Unassembled WGS sequence"/>
</dbReference>
<dbReference type="GO" id="GO:0008233">
    <property type="term" value="F:peptidase activity"/>
    <property type="evidence" value="ECO:0007669"/>
    <property type="project" value="InterPro"/>
</dbReference>
<dbReference type="FunFam" id="3.40.50.300:FF:000299">
    <property type="entry name" value="ABC transporter ATP-binding protein/permease"/>
    <property type="match status" value="1"/>
</dbReference>
<evidence type="ECO:0000313" key="15">
    <source>
        <dbReference type="EMBL" id="HIX03911.1"/>
    </source>
</evidence>
<keyword evidence="9 11" id="KW-0472">Membrane</keyword>
<dbReference type="NCBIfam" id="TIGR03796">
    <property type="entry name" value="NHLM_micro_ABC1"/>
    <property type="match status" value="1"/>
</dbReference>
<accession>A0A9D2AC06</accession>
<dbReference type="PROSITE" id="PS50893">
    <property type="entry name" value="ABC_TRANSPORTER_2"/>
    <property type="match status" value="1"/>
</dbReference>
<evidence type="ECO:0000256" key="10">
    <source>
        <dbReference type="ARBA" id="ARBA00043264"/>
    </source>
</evidence>
<evidence type="ECO:0000259" key="12">
    <source>
        <dbReference type="PROSITE" id="PS50893"/>
    </source>
</evidence>
<evidence type="ECO:0000256" key="1">
    <source>
        <dbReference type="ARBA" id="ARBA00004651"/>
    </source>
</evidence>
<evidence type="ECO:0000256" key="5">
    <source>
        <dbReference type="ARBA" id="ARBA00022741"/>
    </source>
</evidence>
<comment type="caution">
    <text evidence="15">The sequence shown here is derived from an EMBL/GenBank/DDBJ whole genome shotgun (WGS) entry which is preliminary data.</text>
</comment>
<dbReference type="Pfam" id="PF03412">
    <property type="entry name" value="Peptidase_C39"/>
    <property type="match status" value="1"/>
</dbReference>
<keyword evidence="5" id="KW-0547">Nucleotide-binding</keyword>
<keyword evidence="4 11" id="KW-0812">Transmembrane</keyword>
<keyword evidence="8 11" id="KW-1133">Transmembrane helix</keyword>
<dbReference type="CDD" id="cd18569">
    <property type="entry name" value="ABC_6TM_NHLM_bacteriocin"/>
    <property type="match status" value="1"/>
</dbReference>
<sequence length="714" mass="79349">MGRVKRVPVVMQMEALECGAASLGMILAYWKKWLPLEQLRIDCGVSRDGSNALNLLKAARKYGMEAKGFRMEVERLRTVEAPAILHWNFCHFVVFNGFKGDKVSLNDPARGRVLVDADEFNRSFTGIVLTFKPGPEFRPSGQRASVLSFVRERMRSAKAALLFTFLTGLLMAFVGLIGPLFSQIFMDDILSGKNPDWFRFFIGMYAALVLFQLLVQGLQGFRWVVYQAQLGIEANTSFMWHVLHLPISFFQQRFAGDLVTRQQSNQTCAANLVQKIAPSVVDISLLLVYLLVMSKYSLTLTAVGITVAVLNIVLIRYIADKRMNFGRVLERNSGKLSGVTMNSIEGMETIKAAGAELGFFQRWAGYFALKLNAEVRQNKIAVYLDILPQLLQQVSANVVLVLGAYLILKGELTIGMLTAFQGFMVSFMNPLNKLVDTGQTLVETRTQMERIEDIYRSKRDVEDSMSAEPIVGTGKLRGKVEVRNVVFGYNPLSAPLLDGLSFTLEPGKSVALVGASGCGKSTIAKLVSGLYQPWSGEILFDGEPRNAIQRAVFTNSVAMVDQDIVLFEDSIANNVKIWDRSIEDFAMIMACRDAQIYTDVVTRSDGFNEKLTEGGSNLSGGQRQRLEIASALAREPVILILDEATSALDAETEERVMQAIRRAGISLIIIAHRLSTIRDCDEIIVLDKGHVAERGTHKSLMRNNGIYVQLMKNN</sequence>
<keyword evidence="10" id="KW-0080">Bacteriocin transport</keyword>
<evidence type="ECO:0000256" key="9">
    <source>
        <dbReference type="ARBA" id="ARBA00023136"/>
    </source>
</evidence>
<proteinExistence type="predicted"/>
<dbReference type="Pfam" id="PF00664">
    <property type="entry name" value="ABC_membrane"/>
    <property type="match status" value="1"/>
</dbReference>
<dbReference type="EMBL" id="DXFT01000141">
    <property type="protein sequence ID" value="HIX03911.1"/>
    <property type="molecule type" value="Genomic_DNA"/>
</dbReference>
<evidence type="ECO:0000256" key="7">
    <source>
        <dbReference type="ARBA" id="ARBA00022927"/>
    </source>
</evidence>
<dbReference type="Pfam" id="PF00005">
    <property type="entry name" value="ABC_tran"/>
    <property type="match status" value="1"/>
</dbReference>
<feature type="domain" description="Peptidase C39" evidence="14">
    <location>
        <begin position="12"/>
        <end position="131"/>
    </location>
</feature>
<evidence type="ECO:0000256" key="8">
    <source>
        <dbReference type="ARBA" id="ARBA00022989"/>
    </source>
</evidence>
<dbReference type="GO" id="GO:0005886">
    <property type="term" value="C:plasma membrane"/>
    <property type="evidence" value="ECO:0007669"/>
    <property type="project" value="UniProtKB-SubCell"/>
</dbReference>
<name>A0A9D2AC06_9BACT</name>
<dbReference type="GO" id="GO:0140359">
    <property type="term" value="F:ABC-type transporter activity"/>
    <property type="evidence" value="ECO:0007669"/>
    <property type="project" value="InterPro"/>
</dbReference>
<dbReference type="SMART" id="SM00382">
    <property type="entry name" value="AAA"/>
    <property type="match status" value="1"/>
</dbReference>
<organism evidence="15 16">
    <name type="scientific">Candidatus Odoribacter faecigallinarum</name>
    <dbReference type="NCBI Taxonomy" id="2838706"/>
    <lineage>
        <taxon>Bacteria</taxon>
        <taxon>Pseudomonadati</taxon>
        <taxon>Bacteroidota</taxon>
        <taxon>Bacteroidia</taxon>
        <taxon>Bacteroidales</taxon>
        <taxon>Odoribacteraceae</taxon>
        <taxon>Odoribacter</taxon>
    </lineage>
</organism>
<protein>
    <submittedName>
        <fullName evidence="15">NHLP family bacteriocin export ABC transporter peptidase/permease/ATPase subunit</fullName>
    </submittedName>
</protein>
<dbReference type="SUPFAM" id="SSF90123">
    <property type="entry name" value="ABC transporter transmembrane region"/>
    <property type="match status" value="1"/>
</dbReference>
<feature type="transmembrane region" description="Helical" evidence="11">
    <location>
        <begin position="272"/>
        <end position="292"/>
    </location>
</feature>
<reference evidence="15" key="1">
    <citation type="journal article" date="2021" name="PeerJ">
        <title>Extensive microbial diversity within the chicken gut microbiome revealed by metagenomics and culture.</title>
        <authorList>
            <person name="Gilroy R."/>
            <person name="Ravi A."/>
            <person name="Getino M."/>
            <person name="Pursley I."/>
            <person name="Horton D.L."/>
            <person name="Alikhan N.F."/>
            <person name="Baker D."/>
            <person name="Gharbi K."/>
            <person name="Hall N."/>
            <person name="Watson M."/>
            <person name="Adriaenssens E.M."/>
            <person name="Foster-Nyarko E."/>
            <person name="Jarju S."/>
            <person name="Secka A."/>
            <person name="Antonio M."/>
            <person name="Oren A."/>
            <person name="Chaudhuri R.R."/>
            <person name="La Ragione R."/>
            <person name="Hildebrand F."/>
            <person name="Pallen M.J."/>
        </authorList>
    </citation>
    <scope>NUCLEOTIDE SEQUENCE</scope>
    <source>
        <strain evidence="15">23274</strain>
    </source>
</reference>
<dbReference type="SUPFAM" id="SSF52540">
    <property type="entry name" value="P-loop containing nucleoside triphosphate hydrolases"/>
    <property type="match status" value="1"/>
</dbReference>
<dbReference type="InterPro" id="IPR036640">
    <property type="entry name" value="ABC1_TM_sf"/>
</dbReference>
<keyword evidence="3" id="KW-1003">Cell membrane</keyword>
<dbReference type="InterPro" id="IPR003439">
    <property type="entry name" value="ABC_transporter-like_ATP-bd"/>
</dbReference>
<gene>
    <name evidence="15" type="ORF">H9863_07345</name>
</gene>
<dbReference type="AlphaFoldDB" id="A0A9D2AC06"/>
<dbReference type="InterPro" id="IPR027417">
    <property type="entry name" value="P-loop_NTPase"/>
</dbReference>
<evidence type="ECO:0000259" key="13">
    <source>
        <dbReference type="PROSITE" id="PS50929"/>
    </source>
</evidence>
<dbReference type="Gene3D" id="3.40.50.300">
    <property type="entry name" value="P-loop containing nucleotide triphosphate hydrolases"/>
    <property type="match status" value="1"/>
</dbReference>
<dbReference type="GO" id="GO:0016887">
    <property type="term" value="F:ATP hydrolysis activity"/>
    <property type="evidence" value="ECO:0007669"/>
    <property type="project" value="InterPro"/>
</dbReference>
<dbReference type="InterPro" id="IPR039421">
    <property type="entry name" value="Type_1_exporter"/>
</dbReference>
<dbReference type="InterPro" id="IPR022514">
    <property type="entry name" value="NHPM_micro_ABC1"/>
</dbReference>
<dbReference type="Gene3D" id="1.20.1560.10">
    <property type="entry name" value="ABC transporter type 1, transmembrane domain"/>
    <property type="match status" value="1"/>
</dbReference>
<feature type="transmembrane region" description="Helical" evidence="11">
    <location>
        <begin position="197"/>
        <end position="215"/>
    </location>
</feature>
<dbReference type="GO" id="GO:0006508">
    <property type="term" value="P:proteolysis"/>
    <property type="evidence" value="ECO:0007669"/>
    <property type="project" value="InterPro"/>
</dbReference>
<feature type="transmembrane region" description="Helical" evidence="11">
    <location>
        <begin position="298"/>
        <end position="319"/>
    </location>
</feature>
<keyword evidence="2" id="KW-0813">Transport</keyword>
<dbReference type="GO" id="GO:0015031">
    <property type="term" value="P:protein transport"/>
    <property type="evidence" value="ECO:0007669"/>
    <property type="project" value="UniProtKB-KW"/>
</dbReference>
<dbReference type="GO" id="GO:0043213">
    <property type="term" value="P:bacteriocin transport"/>
    <property type="evidence" value="ECO:0007669"/>
    <property type="project" value="UniProtKB-KW"/>
</dbReference>
<dbReference type="Gene3D" id="3.90.70.10">
    <property type="entry name" value="Cysteine proteinases"/>
    <property type="match status" value="1"/>
</dbReference>
<evidence type="ECO:0000256" key="6">
    <source>
        <dbReference type="ARBA" id="ARBA00022840"/>
    </source>
</evidence>
<evidence type="ECO:0000256" key="3">
    <source>
        <dbReference type="ARBA" id="ARBA00022475"/>
    </source>
</evidence>
<dbReference type="GO" id="GO:0005524">
    <property type="term" value="F:ATP binding"/>
    <property type="evidence" value="ECO:0007669"/>
    <property type="project" value="UniProtKB-KW"/>
</dbReference>
<dbReference type="GO" id="GO:0034040">
    <property type="term" value="F:ATPase-coupled lipid transmembrane transporter activity"/>
    <property type="evidence" value="ECO:0007669"/>
    <property type="project" value="TreeGrafter"/>
</dbReference>
<evidence type="ECO:0000256" key="2">
    <source>
        <dbReference type="ARBA" id="ARBA00022448"/>
    </source>
</evidence>
<dbReference type="InterPro" id="IPR005074">
    <property type="entry name" value="Peptidase_C39"/>
</dbReference>